<name>A0A2N5U019_9BASI</name>
<evidence type="ECO:0000313" key="1">
    <source>
        <dbReference type="EMBL" id="PLW31038.1"/>
    </source>
</evidence>
<organism evidence="1 2">
    <name type="scientific">Puccinia coronata f. sp. avenae</name>
    <dbReference type="NCBI Taxonomy" id="200324"/>
    <lineage>
        <taxon>Eukaryota</taxon>
        <taxon>Fungi</taxon>
        <taxon>Dikarya</taxon>
        <taxon>Basidiomycota</taxon>
        <taxon>Pucciniomycotina</taxon>
        <taxon>Pucciniomycetes</taxon>
        <taxon>Pucciniales</taxon>
        <taxon>Pucciniaceae</taxon>
        <taxon>Puccinia</taxon>
    </lineage>
</organism>
<accession>A0A2N5U019</accession>
<evidence type="ECO:0000313" key="2">
    <source>
        <dbReference type="Proteomes" id="UP000235392"/>
    </source>
</evidence>
<comment type="caution">
    <text evidence="1">The sequence shown here is derived from an EMBL/GenBank/DDBJ whole genome shotgun (WGS) entry which is preliminary data.</text>
</comment>
<sequence length="150" mass="16836">MLWVTCLVPQLLQCQLDQLAHLLLLLAEPGKGETDVEPASEQQRSAHEHQLELLDGLEHSQLDAALQTHLHLLEVARCQVSFPVLSRSLIASSTISSDQLLLDTFWFSSSAWVDFEIITSLTWLSALPALTARTAVFDRLMPAVPRDRRR</sequence>
<dbReference type="EMBL" id="PGCI01000279">
    <property type="protein sequence ID" value="PLW31038.1"/>
    <property type="molecule type" value="Genomic_DNA"/>
</dbReference>
<protein>
    <submittedName>
        <fullName evidence="1">Uncharacterized protein</fullName>
    </submittedName>
</protein>
<reference evidence="1 2" key="1">
    <citation type="submission" date="2017-11" db="EMBL/GenBank/DDBJ databases">
        <title>De novo assembly and phasing of dikaryotic genomes from two isolates of Puccinia coronata f. sp. avenae, the causal agent of oat crown rust.</title>
        <authorList>
            <person name="Miller M.E."/>
            <person name="Zhang Y."/>
            <person name="Omidvar V."/>
            <person name="Sperschneider J."/>
            <person name="Schwessinger B."/>
            <person name="Raley C."/>
            <person name="Palmer J.M."/>
            <person name="Garnica D."/>
            <person name="Upadhyaya N."/>
            <person name="Rathjen J."/>
            <person name="Taylor J.M."/>
            <person name="Park R.F."/>
            <person name="Dodds P.N."/>
            <person name="Hirsch C.D."/>
            <person name="Kianian S.F."/>
            <person name="Figueroa M."/>
        </authorList>
    </citation>
    <scope>NUCLEOTIDE SEQUENCE [LARGE SCALE GENOMIC DNA]</scope>
    <source>
        <strain evidence="1">12SD80</strain>
    </source>
</reference>
<dbReference type="Proteomes" id="UP000235392">
    <property type="component" value="Unassembled WGS sequence"/>
</dbReference>
<proteinExistence type="predicted"/>
<dbReference type="AlphaFoldDB" id="A0A2N5U019"/>
<gene>
    <name evidence="1" type="ORF">PCASD_16040</name>
</gene>